<evidence type="ECO:0000313" key="4">
    <source>
        <dbReference type="Proteomes" id="UP001597185"/>
    </source>
</evidence>
<dbReference type="EMBL" id="JBHUDB010000004">
    <property type="protein sequence ID" value="MFD1570525.1"/>
    <property type="molecule type" value="Genomic_DNA"/>
</dbReference>
<dbReference type="InterPro" id="IPR026452">
    <property type="entry name" value="Surf_glycop_sig_pep"/>
</dbReference>
<evidence type="ECO:0000256" key="1">
    <source>
        <dbReference type="SAM" id="MobiDB-lite"/>
    </source>
</evidence>
<feature type="compositionally biased region" description="Polar residues" evidence="1">
    <location>
        <begin position="866"/>
        <end position="882"/>
    </location>
</feature>
<comment type="caution">
    <text evidence="3">The sequence shown here is derived from an EMBL/GenBank/DDBJ whole genome shotgun (WGS) entry which is preliminary data.</text>
</comment>
<evidence type="ECO:0000313" key="3">
    <source>
        <dbReference type="EMBL" id="MFD1570525.1"/>
    </source>
</evidence>
<sequence length="951" mass="99139">MTNDNNTRKKVNAVFFAAIMVVSMVAVGFAAAPAAALSDTDGDGVTASPDTANETSTHSFNVTYSSGDNAVDSGENITNFSVDYSNFNNAEGTTTGVGNGDVTVTLNGSDDVTVNSVTQEQSTQTDDRALIDIEPTDINASSTLEVEIDGITNPDNAGSTQDVVYESTTDSSGLTDPVSLSLALAAATGGGGTTSERTAGGEEAFDGSTVYQGEDDLIFTNQSEGDISVGELQKTAGNAEGTSLSLPIPEDASTGTYAVDGDSDNFGVIVQQPRITTSEVQLDGDDISQIATSRATADNGLSINASWNFEEAENITVTVEDSSGADITREVVDPDTSSTATEVDGDIILNGETGTVGSASVGLNLNDQDAEEYTVVFEGSDDLDYDSVVQEYTIETTNQDTVTVDTAEDTVTRGDNLQYTVSGATNNDYYTAVVQDSDLRDGYSVSDAQGVFRNVEDTSQVGVVSQNYSMGADNASDVNYAYAIIQIDGTTGVGSIETANLDDSSNTLDIYEAGSSTDANISGEDSVDDVDFDVEEGEVALDNPTDSYTVGSEVDVNGTAQSADDVAIYGRDNGDWELLNIDDDGDLDSDDYISVDSDDSFEEEDVRLSDASNIYSFEGSYDIGVVDAADLNEVSDASSLTTSQFSSASSARYTLQVEPGDLTANFGTINGQIADDVDDEIDVEGTAAGQDSVVIAFVGERGEVTATTASVDSDDTYDEEEISLRDISQGSVSGHVISANRDGEFGEDTASNANDLVNEIEDYGGNSRSGDQVRSRILSNTVDDTGSDDLIVSTTFRLNDATLSINDVYPEEAEASGVNPVAAGETLVVDGDTNRQSDNAAITLELLTEEDNNVAAADTDEWDNDGQWSASMDTSDLETGTYTLEADDGESTDRVEVEIVEERDTSDGDDGSDDGDDGSDGTDDGSDGTDDGSDGTDDGSDDGSDGSDGGD</sequence>
<reference evidence="3 4" key="1">
    <citation type="journal article" date="2019" name="Int. J. Syst. Evol. Microbiol.">
        <title>The Global Catalogue of Microorganisms (GCM) 10K type strain sequencing project: providing services to taxonomists for standard genome sequencing and annotation.</title>
        <authorList>
            <consortium name="The Broad Institute Genomics Platform"/>
            <consortium name="The Broad Institute Genome Sequencing Center for Infectious Disease"/>
            <person name="Wu L."/>
            <person name="Ma J."/>
        </authorList>
    </citation>
    <scope>NUCLEOTIDE SEQUENCE [LARGE SCALE GENOMIC DNA]</scope>
    <source>
        <strain evidence="3 4">CGMCC 1.12689</strain>
    </source>
</reference>
<keyword evidence="2" id="KW-1133">Transmembrane helix</keyword>
<dbReference type="RefSeq" id="WP_379812023.1">
    <property type="nucleotide sequence ID" value="NZ_JBHUDB010000004.1"/>
</dbReference>
<feature type="region of interest" description="Disordered" evidence="1">
    <location>
        <begin position="852"/>
        <end position="951"/>
    </location>
</feature>
<feature type="compositionally biased region" description="Acidic residues" evidence="1">
    <location>
        <begin position="907"/>
        <end position="951"/>
    </location>
</feature>
<feature type="compositionally biased region" description="Basic and acidic residues" evidence="1">
    <location>
        <begin position="891"/>
        <end position="906"/>
    </location>
</feature>
<name>A0ABD6C0W2_9EURY</name>
<feature type="non-terminal residue" evidence="3">
    <location>
        <position position="951"/>
    </location>
</feature>
<gene>
    <name evidence="3" type="primary">csg</name>
    <name evidence="3" type="ORF">ACFR9T_07980</name>
</gene>
<feature type="compositionally biased region" description="Polar residues" evidence="1">
    <location>
        <begin position="48"/>
        <end position="59"/>
    </location>
</feature>
<feature type="compositionally biased region" description="Acidic residues" evidence="1">
    <location>
        <begin position="852"/>
        <end position="864"/>
    </location>
</feature>
<keyword evidence="2" id="KW-0472">Membrane</keyword>
<proteinExistence type="predicted"/>
<protein>
    <submittedName>
        <fullName evidence="3">HVO_2072 family ArtA-dependent S-layer glycoprotein</fullName>
    </submittedName>
</protein>
<evidence type="ECO:0000256" key="2">
    <source>
        <dbReference type="SAM" id="Phobius"/>
    </source>
</evidence>
<dbReference type="InterPro" id="IPR026458">
    <property type="entry name" value="Csg_halobact"/>
</dbReference>
<feature type="transmembrane region" description="Helical" evidence="2">
    <location>
        <begin position="12"/>
        <end position="32"/>
    </location>
</feature>
<organism evidence="3 4">
    <name type="scientific">Halorubrum laminariae</name>
    <dbReference type="NCBI Taxonomy" id="1433523"/>
    <lineage>
        <taxon>Archaea</taxon>
        <taxon>Methanobacteriati</taxon>
        <taxon>Methanobacteriota</taxon>
        <taxon>Stenosarchaea group</taxon>
        <taxon>Halobacteria</taxon>
        <taxon>Halobacteriales</taxon>
        <taxon>Haloferacaceae</taxon>
        <taxon>Halorubrum</taxon>
    </lineage>
</organism>
<dbReference type="AlphaFoldDB" id="A0ABD6C0W2"/>
<dbReference type="Proteomes" id="UP001597185">
    <property type="component" value="Unassembled WGS sequence"/>
</dbReference>
<keyword evidence="4" id="KW-1185">Reference proteome</keyword>
<feature type="region of interest" description="Disordered" evidence="1">
    <location>
        <begin position="39"/>
        <end position="59"/>
    </location>
</feature>
<dbReference type="NCBIfam" id="TIGR04216">
    <property type="entry name" value="halo_surf_glyco"/>
    <property type="match status" value="1"/>
</dbReference>
<dbReference type="NCBIfam" id="TIGR04207">
    <property type="entry name" value="halo_sig_pep"/>
    <property type="match status" value="1"/>
</dbReference>
<accession>A0ABD6C0W2</accession>
<keyword evidence="2" id="KW-0812">Transmembrane</keyword>